<dbReference type="NCBIfam" id="TIGR04056">
    <property type="entry name" value="OMP_RagA_SusC"/>
    <property type="match status" value="1"/>
</dbReference>
<dbReference type="SUPFAM" id="SSF56935">
    <property type="entry name" value="Porins"/>
    <property type="match status" value="1"/>
</dbReference>
<dbReference type="InterPro" id="IPR023997">
    <property type="entry name" value="TonB-dep_OMP_SusC/RagA_CS"/>
</dbReference>
<protein>
    <submittedName>
        <fullName evidence="2">TonB-dependent receptor</fullName>
    </submittedName>
</protein>
<dbReference type="Gene3D" id="2.60.40.1120">
    <property type="entry name" value="Carboxypeptidase-like, regulatory domain"/>
    <property type="match status" value="1"/>
</dbReference>
<proteinExistence type="predicted"/>
<keyword evidence="2" id="KW-0675">Receptor</keyword>
<dbReference type="InterPro" id="IPR012910">
    <property type="entry name" value="Plug_dom"/>
</dbReference>
<reference evidence="2" key="1">
    <citation type="submission" date="2022-08" db="EMBL/GenBank/DDBJ databases">
        <title>Genome Sequencing of Bacteroides fragilis Group Isolates with Nanopore Technology.</title>
        <authorList>
            <person name="Tisza M.J."/>
            <person name="Smith D."/>
            <person name="Dekker J.P."/>
        </authorList>
    </citation>
    <scope>NUCLEOTIDE SEQUENCE</scope>
    <source>
        <strain evidence="2">BFG-474</strain>
    </source>
</reference>
<dbReference type="EMBL" id="CP103166">
    <property type="protein sequence ID" value="UVQ97446.1"/>
    <property type="molecule type" value="Genomic_DNA"/>
</dbReference>
<dbReference type="FunFam" id="2.170.130.10:FF:000003">
    <property type="entry name" value="SusC/RagA family TonB-linked outer membrane protein"/>
    <property type="match status" value="1"/>
</dbReference>
<dbReference type="InterPro" id="IPR023996">
    <property type="entry name" value="TonB-dep_OMP_SusC/RagA"/>
</dbReference>
<accession>A0AA94Y515</accession>
<evidence type="ECO:0000313" key="2">
    <source>
        <dbReference type="EMBL" id="UVQ97446.1"/>
    </source>
</evidence>
<dbReference type="PROSITE" id="PS00018">
    <property type="entry name" value="EF_HAND_1"/>
    <property type="match status" value="1"/>
</dbReference>
<evidence type="ECO:0000259" key="1">
    <source>
        <dbReference type="Pfam" id="PF07715"/>
    </source>
</evidence>
<dbReference type="InterPro" id="IPR008969">
    <property type="entry name" value="CarboxyPept-like_regulatory"/>
</dbReference>
<evidence type="ECO:0000313" key="3">
    <source>
        <dbReference type="Proteomes" id="UP001060260"/>
    </source>
</evidence>
<dbReference type="Pfam" id="PF07715">
    <property type="entry name" value="Plug"/>
    <property type="match status" value="1"/>
</dbReference>
<dbReference type="Gene3D" id="2.170.130.10">
    <property type="entry name" value="TonB-dependent receptor, plug domain"/>
    <property type="match status" value="1"/>
</dbReference>
<dbReference type="InterPro" id="IPR037066">
    <property type="entry name" value="Plug_dom_sf"/>
</dbReference>
<organism evidence="2 3">
    <name type="scientific">Bacteroides caccae</name>
    <dbReference type="NCBI Taxonomy" id="47678"/>
    <lineage>
        <taxon>Bacteria</taxon>
        <taxon>Pseudomonadati</taxon>
        <taxon>Bacteroidota</taxon>
        <taxon>Bacteroidia</taxon>
        <taxon>Bacteroidales</taxon>
        <taxon>Bacteroidaceae</taxon>
        <taxon>Bacteroides</taxon>
    </lineage>
</organism>
<feature type="domain" description="TonB-dependent receptor plug" evidence="1">
    <location>
        <begin position="197"/>
        <end position="306"/>
    </location>
</feature>
<dbReference type="Pfam" id="PF13715">
    <property type="entry name" value="CarbopepD_reg_2"/>
    <property type="match status" value="1"/>
</dbReference>
<name>A0AA94Y515_9BACE</name>
<sequence length="1144" mass="127439">MLFFCVLQLYAVTGYAQNEIIELPSKEVSIKTVISEIEKQTKYLVVFNSRDINEETKVNLSQKKGKTCDILKELSEKTGMKYEYSNGYITFSKRQISQPTTSTRKVKISGRVTDEFDNSPITGVTVTVVGTSNGVITDADGVYEINAVSGDFLEFSFIGYEKQRIQVGKSKLINVIMKEHTEMLEEAVVVAFGKQAKESVVASISTVSMKELRAPTSNLTTALAGKIAGLVSYQSSGAPGEDNAQFFVRSVTSFGSGLVSPLILIDNVQATSSDLARLSADDLASFSILKDASATALYGARGANGVVLVTTKEGQEGKAKVSVRLESSLSTPTQKVDVADPITFMEYSNIASMTRHDLLTYSQSKINSTKAPNRNQYVYPAVDWIDELTTNHSFNHRANINVSGGSSLVTYYLAGSVSQDNGILKVDPVNPFNTNINYKKYTIRSNVNLNLTKTTKAKLKMSGSFDDYTGPIGEYGSGGTNTYGKCLVANPVLFPMVYRADAATQYLDKRVLFGNYSGNTSGTGTPSYINPYADLMRGYQDVKKSNFLVQMEIHQDLKFITDGLKARFLGSLTRNSGFNIQRSYKPFYYQYIQGTYDPNNSEFPYELSCLNPEDGSDFIDYAGSDKSVNTRMYGEAAIMYDHKFDERHDVGALLVGSFTESMTGSPKTLDASLPSRNISLAGRFTYGYDKRYFGEFNFGLNGSERFDKKHRWGFFPSIGGGWRISNEKFWKGIKKYIPLLVLRGTYGMAGNDVIISEDDRFFFTSNINLDGTAVGNFGIDPENPYTRPSIQISRYANPKITWEVSHKGNLAIELGLFDEDLKLEVEFYKERRTNIVQSRPDIPSIMGLTTEVKTNYGEAKGHGIDLSLNYNKSLMNGLWYIIRGNFTYGTSKITKYEELDYSNIAPWKSTVGRKVGQQLGYVAERLFIDDMEVANSPVQNVSSNGGIYQAGDIKYRDVNNDGVVDTYDMVPMGYPTTPEIQYGFGASFGYKQFDFSFFFQGQSNYSFFLDAANMAPFVEVTKDGKKGNRTLLNWIANSAWTESNPNPYAKWPRLSPDSGSGAAGNNNNFVRSNYWLRTLSYLRLKSVEMGYTFHKVKGIDPRIYFSATNLFTISDFKMWDPEMGGNGLAYPLQRVFNIGLLLNF</sequence>
<dbReference type="AlphaFoldDB" id="A0AA94Y515"/>
<dbReference type="Proteomes" id="UP001060260">
    <property type="component" value="Chromosome"/>
</dbReference>
<dbReference type="SUPFAM" id="SSF49464">
    <property type="entry name" value="Carboxypeptidase regulatory domain-like"/>
    <property type="match status" value="1"/>
</dbReference>
<dbReference type="InterPro" id="IPR018247">
    <property type="entry name" value="EF_Hand_1_Ca_BS"/>
</dbReference>
<dbReference type="NCBIfam" id="TIGR04057">
    <property type="entry name" value="SusC_RagA_signa"/>
    <property type="match status" value="1"/>
</dbReference>
<gene>
    <name evidence="2" type="ORF">NXW23_03485</name>
</gene>